<organism evidence="1 2">
    <name type="scientific">Allacma fusca</name>
    <dbReference type="NCBI Taxonomy" id="39272"/>
    <lineage>
        <taxon>Eukaryota</taxon>
        <taxon>Metazoa</taxon>
        <taxon>Ecdysozoa</taxon>
        <taxon>Arthropoda</taxon>
        <taxon>Hexapoda</taxon>
        <taxon>Collembola</taxon>
        <taxon>Symphypleona</taxon>
        <taxon>Sminthuridae</taxon>
        <taxon>Allacma</taxon>
    </lineage>
</organism>
<protein>
    <submittedName>
        <fullName evidence="1">Uncharacterized protein</fullName>
    </submittedName>
</protein>
<sequence>MRHLLNSAVAIKLVLTPPYHICSCNILLKEKRKVEESEKKNQIRGERTLRTTYVDTPTLSRVHRYFIFYWRLPLFFL</sequence>
<evidence type="ECO:0000313" key="1">
    <source>
        <dbReference type="EMBL" id="CAG7815313.1"/>
    </source>
</evidence>
<accession>A0A8J2L4B7</accession>
<name>A0A8J2L4B7_9HEXA</name>
<proteinExistence type="predicted"/>
<reference evidence="1" key="1">
    <citation type="submission" date="2021-06" db="EMBL/GenBank/DDBJ databases">
        <authorList>
            <person name="Hodson N. C."/>
            <person name="Mongue J. A."/>
            <person name="Jaron S. K."/>
        </authorList>
    </citation>
    <scope>NUCLEOTIDE SEQUENCE</scope>
</reference>
<dbReference type="AlphaFoldDB" id="A0A8J2L4B7"/>
<comment type="caution">
    <text evidence="1">The sequence shown here is derived from an EMBL/GenBank/DDBJ whole genome shotgun (WGS) entry which is preliminary data.</text>
</comment>
<gene>
    <name evidence="1" type="ORF">AFUS01_LOCUS26001</name>
</gene>
<keyword evidence="2" id="KW-1185">Reference proteome</keyword>
<evidence type="ECO:0000313" key="2">
    <source>
        <dbReference type="Proteomes" id="UP000708208"/>
    </source>
</evidence>
<dbReference type="Proteomes" id="UP000708208">
    <property type="component" value="Unassembled WGS sequence"/>
</dbReference>
<dbReference type="EMBL" id="CAJVCH010341429">
    <property type="protein sequence ID" value="CAG7815313.1"/>
    <property type="molecule type" value="Genomic_DNA"/>
</dbReference>